<gene>
    <name evidence="15" type="primary">106093965</name>
</gene>
<dbReference type="CDD" id="cd20628">
    <property type="entry name" value="CYP4"/>
    <property type="match status" value="1"/>
</dbReference>
<name>A0A1I8Q7V5_STOCA</name>
<dbReference type="InterPro" id="IPR001128">
    <property type="entry name" value="Cyt_P450"/>
</dbReference>
<feature type="binding site" description="axial binding residue" evidence="12">
    <location>
        <position position="457"/>
    </location>
    <ligand>
        <name>heme</name>
        <dbReference type="ChEBI" id="CHEBI:30413"/>
    </ligand>
    <ligandPart>
        <name>Fe</name>
        <dbReference type="ChEBI" id="CHEBI:18248"/>
    </ligandPart>
</feature>
<accession>A0A1I8Q7V5</accession>
<evidence type="ECO:0000256" key="14">
    <source>
        <dbReference type="SAM" id="SignalP"/>
    </source>
</evidence>
<evidence type="ECO:0000256" key="6">
    <source>
        <dbReference type="ARBA" id="ARBA00022723"/>
    </source>
</evidence>
<comment type="subcellular location">
    <subcellularLocation>
        <location evidence="3">Endoplasmic reticulum membrane</location>
        <topology evidence="3">Peripheral membrane protein</topology>
    </subcellularLocation>
    <subcellularLocation>
        <location evidence="2">Microsome membrane</location>
        <topology evidence="2">Peripheral membrane protein</topology>
    </subcellularLocation>
</comment>
<dbReference type="PROSITE" id="PS00086">
    <property type="entry name" value="CYTOCHROME_P450"/>
    <property type="match status" value="1"/>
</dbReference>
<dbReference type="GO" id="GO:0016705">
    <property type="term" value="F:oxidoreductase activity, acting on paired donors, with incorporation or reduction of molecular oxygen"/>
    <property type="evidence" value="ECO:0007669"/>
    <property type="project" value="InterPro"/>
</dbReference>
<dbReference type="InterPro" id="IPR036396">
    <property type="entry name" value="Cyt_P450_sf"/>
</dbReference>
<evidence type="ECO:0008006" key="17">
    <source>
        <dbReference type="Google" id="ProtNLM"/>
    </source>
</evidence>
<dbReference type="VEuPathDB" id="VectorBase:SCAU014697"/>
<keyword evidence="8" id="KW-0492">Microsome</keyword>
<evidence type="ECO:0000256" key="4">
    <source>
        <dbReference type="ARBA" id="ARBA00010617"/>
    </source>
</evidence>
<proteinExistence type="inferred from homology"/>
<evidence type="ECO:0000256" key="5">
    <source>
        <dbReference type="ARBA" id="ARBA00022617"/>
    </source>
</evidence>
<dbReference type="GO" id="GO:0005789">
    <property type="term" value="C:endoplasmic reticulum membrane"/>
    <property type="evidence" value="ECO:0007669"/>
    <property type="project" value="UniProtKB-SubCell"/>
</dbReference>
<keyword evidence="11 13" id="KW-0503">Monooxygenase</keyword>
<keyword evidence="16" id="KW-1185">Reference proteome</keyword>
<evidence type="ECO:0000256" key="10">
    <source>
        <dbReference type="ARBA" id="ARBA00023004"/>
    </source>
</evidence>
<dbReference type="PANTHER" id="PTHR24291">
    <property type="entry name" value="CYTOCHROME P450 FAMILY 4"/>
    <property type="match status" value="1"/>
</dbReference>
<dbReference type="Gene3D" id="1.10.630.10">
    <property type="entry name" value="Cytochrome P450"/>
    <property type="match status" value="1"/>
</dbReference>
<keyword evidence="5 12" id="KW-0349">Heme</keyword>
<evidence type="ECO:0000256" key="12">
    <source>
        <dbReference type="PIRSR" id="PIRSR602401-1"/>
    </source>
</evidence>
<comment type="similarity">
    <text evidence="4 13">Belongs to the cytochrome P450 family.</text>
</comment>
<organism evidence="15 16">
    <name type="scientific">Stomoxys calcitrans</name>
    <name type="common">Stable fly</name>
    <name type="synonym">Conops calcitrans</name>
    <dbReference type="NCBI Taxonomy" id="35570"/>
    <lineage>
        <taxon>Eukaryota</taxon>
        <taxon>Metazoa</taxon>
        <taxon>Ecdysozoa</taxon>
        <taxon>Arthropoda</taxon>
        <taxon>Hexapoda</taxon>
        <taxon>Insecta</taxon>
        <taxon>Pterygota</taxon>
        <taxon>Neoptera</taxon>
        <taxon>Endopterygota</taxon>
        <taxon>Diptera</taxon>
        <taxon>Brachycera</taxon>
        <taxon>Muscomorpha</taxon>
        <taxon>Muscoidea</taxon>
        <taxon>Muscidae</taxon>
        <taxon>Stomoxys</taxon>
    </lineage>
</organism>
<keyword evidence="6 12" id="KW-0479">Metal-binding</keyword>
<dbReference type="PRINTS" id="PR00385">
    <property type="entry name" value="P450"/>
</dbReference>
<evidence type="ECO:0000256" key="3">
    <source>
        <dbReference type="ARBA" id="ARBA00004406"/>
    </source>
</evidence>
<keyword evidence="9 13" id="KW-0560">Oxidoreductase</keyword>
<dbReference type="InterPro" id="IPR050196">
    <property type="entry name" value="Cytochrome_P450_Monoox"/>
</dbReference>
<keyword evidence="7" id="KW-0256">Endoplasmic reticulum</keyword>
<evidence type="ECO:0000256" key="8">
    <source>
        <dbReference type="ARBA" id="ARBA00022848"/>
    </source>
</evidence>
<dbReference type="GO" id="GO:0020037">
    <property type="term" value="F:heme binding"/>
    <property type="evidence" value="ECO:0007669"/>
    <property type="project" value="InterPro"/>
</dbReference>
<evidence type="ECO:0000256" key="1">
    <source>
        <dbReference type="ARBA" id="ARBA00001971"/>
    </source>
</evidence>
<keyword evidence="14" id="KW-0732">Signal</keyword>
<evidence type="ECO:0000256" key="9">
    <source>
        <dbReference type="ARBA" id="ARBA00023002"/>
    </source>
</evidence>
<dbReference type="AlphaFoldDB" id="A0A1I8Q7V5"/>
<dbReference type="KEGG" id="scac:106093965"/>
<dbReference type="SUPFAM" id="SSF48264">
    <property type="entry name" value="Cytochrome P450"/>
    <property type="match status" value="1"/>
</dbReference>
<evidence type="ECO:0000256" key="13">
    <source>
        <dbReference type="RuleBase" id="RU000461"/>
    </source>
</evidence>
<keyword evidence="10 12" id="KW-0408">Iron</keyword>
<evidence type="ECO:0000313" key="15">
    <source>
        <dbReference type="EnsemblMetazoa" id="SCAU014697-PA"/>
    </source>
</evidence>
<evidence type="ECO:0000256" key="7">
    <source>
        <dbReference type="ARBA" id="ARBA00022824"/>
    </source>
</evidence>
<evidence type="ECO:0000256" key="11">
    <source>
        <dbReference type="ARBA" id="ARBA00023033"/>
    </source>
</evidence>
<dbReference type="OrthoDB" id="1470350at2759"/>
<feature type="signal peptide" evidence="14">
    <location>
        <begin position="1"/>
        <end position="18"/>
    </location>
</feature>
<dbReference type="InterPro" id="IPR002401">
    <property type="entry name" value="Cyt_P450_E_grp-I"/>
</dbReference>
<dbReference type="PANTHER" id="PTHR24291:SF187">
    <property type="entry name" value="CYTOCHROME P450 4AE1-RELATED"/>
    <property type="match status" value="1"/>
</dbReference>
<dbReference type="GO" id="GO:0005506">
    <property type="term" value="F:iron ion binding"/>
    <property type="evidence" value="ECO:0007669"/>
    <property type="project" value="InterPro"/>
</dbReference>
<evidence type="ECO:0000256" key="2">
    <source>
        <dbReference type="ARBA" id="ARBA00004174"/>
    </source>
</evidence>
<dbReference type="GO" id="GO:0004497">
    <property type="term" value="F:monooxygenase activity"/>
    <property type="evidence" value="ECO:0007669"/>
    <property type="project" value="UniProtKB-KW"/>
</dbReference>
<dbReference type="EnsemblMetazoa" id="SCAU014697-RA">
    <property type="protein sequence ID" value="SCAU014697-PA"/>
    <property type="gene ID" value="SCAU014697"/>
</dbReference>
<dbReference type="InterPro" id="IPR017972">
    <property type="entry name" value="Cyt_P450_CS"/>
</dbReference>
<protein>
    <recommendedName>
        <fullName evidence="17">Cytochrome P450</fullName>
    </recommendedName>
</protein>
<dbReference type="STRING" id="35570.A0A1I8Q7V5"/>
<sequence>MLLELLWGLLTILIVCDTLYKRRRHRMLQNAGVPGPSPWPIFGNIQLFVGNNSATIFSLFKRLSQTYGKLYRLWMVNDCVLFIQDPEFFEAVFKSQQVITKNGVYSVLQCWLGQGLLLSSGSKWFARRRIITPTFHFKILEEFVEIFDQQSRIMVKRLMKKADGKTVVNLFPEVCLTALDIIAETAMGVKINAQEHPEFPYAKAVTDCATIMAARLMKPFDRFDWYFRIVSNKSYRHMNKCLKVMHDFTDNVIEERRDALQKSIEEGTYQPGTNATNEFGIKKRLAFLDVLLQSTVDGQALSNEDIREEVDTFMFEGHDTTTSGISHTLYLLARHPEVQKKVLQEIHEVIGKDKETAITMQQLQELKYLDCVVKESLRLYPPVPIIGRLTEQDIELNGMTIPANTNLSLLIYAACRDPDYFSQPDDFIPERFDANSETAAKINPFAYVPFSAGSRNCIGQKFALLEMKCTIIKMISYFELLPLGAEVKPVMNLILRSETGINVGLKKRV</sequence>
<reference evidence="15" key="1">
    <citation type="submission" date="2020-05" db="UniProtKB">
        <authorList>
            <consortium name="EnsemblMetazoa"/>
        </authorList>
    </citation>
    <scope>IDENTIFICATION</scope>
    <source>
        <strain evidence="15">USDA</strain>
    </source>
</reference>
<evidence type="ECO:0000313" key="16">
    <source>
        <dbReference type="Proteomes" id="UP000095300"/>
    </source>
</evidence>
<dbReference type="PRINTS" id="PR00463">
    <property type="entry name" value="EP450I"/>
</dbReference>
<feature type="chain" id="PRO_5009327883" description="Cytochrome P450" evidence="14">
    <location>
        <begin position="19"/>
        <end position="509"/>
    </location>
</feature>
<comment type="cofactor">
    <cofactor evidence="1 12">
        <name>heme</name>
        <dbReference type="ChEBI" id="CHEBI:30413"/>
    </cofactor>
</comment>
<dbReference type="Pfam" id="PF00067">
    <property type="entry name" value="p450"/>
    <property type="match status" value="1"/>
</dbReference>
<dbReference type="Proteomes" id="UP000095300">
    <property type="component" value="Unassembled WGS sequence"/>
</dbReference>
<dbReference type="FunFam" id="1.10.630.10:FF:000182">
    <property type="entry name" value="Cytochrome P450 3A4"/>
    <property type="match status" value="1"/>
</dbReference>